<evidence type="ECO:0000313" key="7">
    <source>
        <dbReference type="Proteomes" id="UP000228809"/>
    </source>
</evidence>
<dbReference type="Gene3D" id="3.90.1150.10">
    <property type="entry name" value="Aspartate Aminotransferase, domain 1"/>
    <property type="match status" value="1"/>
</dbReference>
<dbReference type="GO" id="GO:0008483">
    <property type="term" value="F:transaminase activity"/>
    <property type="evidence" value="ECO:0007669"/>
    <property type="project" value="TreeGrafter"/>
</dbReference>
<organism evidence="6 7">
    <name type="scientific">Candidatus Kaiserbacteria bacterium CG10_big_fil_rev_8_21_14_0_10_49_17</name>
    <dbReference type="NCBI Taxonomy" id="1974609"/>
    <lineage>
        <taxon>Bacteria</taxon>
        <taxon>Candidatus Kaiseribacteriota</taxon>
    </lineage>
</organism>
<accession>A0A2M6WET3</accession>
<dbReference type="Proteomes" id="UP000228809">
    <property type="component" value="Unassembled WGS sequence"/>
</dbReference>
<dbReference type="PIRSF" id="PIRSF000390">
    <property type="entry name" value="PLP_StrS"/>
    <property type="match status" value="1"/>
</dbReference>
<keyword evidence="1 4" id="KW-0663">Pyridoxal phosphate</keyword>
<protein>
    <recommendedName>
        <fullName evidence="8">DegT/DnrJ/EryC1/StrS family aminotransferase</fullName>
    </recommendedName>
</protein>
<evidence type="ECO:0000313" key="6">
    <source>
        <dbReference type="EMBL" id="PIT91311.1"/>
    </source>
</evidence>
<evidence type="ECO:0000256" key="5">
    <source>
        <dbReference type="RuleBase" id="RU004508"/>
    </source>
</evidence>
<feature type="active site" description="Proton acceptor" evidence="3">
    <location>
        <position position="191"/>
    </location>
</feature>
<dbReference type="InterPro" id="IPR015424">
    <property type="entry name" value="PyrdxlP-dep_Trfase"/>
</dbReference>
<dbReference type="InterPro" id="IPR015421">
    <property type="entry name" value="PyrdxlP-dep_Trfase_major"/>
</dbReference>
<dbReference type="PANTHER" id="PTHR30244">
    <property type="entry name" value="TRANSAMINASE"/>
    <property type="match status" value="1"/>
</dbReference>
<dbReference type="PANTHER" id="PTHR30244:SF36">
    <property type="entry name" value="3-OXO-GLUCOSE-6-PHOSPHATE:GLUTAMATE AMINOTRANSFERASE"/>
    <property type="match status" value="1"/>
</dbReference>
<dbReference type="AlphaFoldDB" id="A0A2M6WET3"/>
<evidence type="ECO:0008006" key="8">
    <source>
        <dbReference type="Google" id="ProtNLM"/>
    </source>
</evidence>
<comment type="similarity">
    <text evidence="2 5">Belongs to the DegT/DnrJ/EryC1 family.</text>
</comment>
<dbReference type="CDD" id="cd00616">
    <property type="entry name" value="AHBA_syn"/>
    <property type="match status" value="1"/>
</dbReference>
<dbReference type="InterPro" id="IPR000653">
    <property type="entry name" value="DegT/StrS_aminotransferase"/>
</dbReference>
<sequence>MVYVFGRRGTAVRQHILTFYAACAVLSRGAEYGYEVTETRRFEQDFSAFLRAPVLGVGGGSDAIELSLKVLGVGRGDEVIVPAFGCMALVAPIVWLGATPIFIDVQSDDLSLDPHQLQRAITKHTRAILIAHLFGQPSREIERVVHIARAHKVPVIEDAAQALGASIDSSGSQRPVGTIGDFGCFSFSGTKLLSSPGAAGALFVRDPSQRDLAARLRKYGSSRLFYEYPHVGTNGKLDELHAAILHAKLPFLPFWLSYRRTLASCYTDRLRDIKEITLPTEAEGTVRSWYRYTVQAAERDALLTHLKREFTHIPRLQPVVHYPIPLPYFEAFGGHWDAGSFPVAENATESILSLPLFDSMSLRDVSRVAGAIRSFYGRRD</sequence>
<dbReference type="InterPro" id="IPR015422">
    <property type="entry name" value="PyrdxlP-dep_Trfase_small"/>
</dbReference>
<dbReference type="Gene3D" id="3.40.640.10">
    <property type="entry name" value="Type I PLP-dependent aspartate aminotransferase-like (Major domain)"/>
    <property type="match status" value="1"/>
</dbReference>
<dbReference type="SUPFAM" id="SSF53383">
    <property type="entry name" value="PLP-dependent transferases"/>
    <property type="match status" value="1"/>
</dbReference>
<evidence type="ECO:0000256" key="2">
    <source>
        <dbReference type="ARBA" id="ARBA00037999"/>
    </source>
</evidence>
<name>A0A2M6WET3_9BACT</name>
<gene>
    <name evidence="6" type="ORF">COU17_00770</name>
</gene>
<proteinExistence type="inferred from homology"/>
<dbReference type="Pfam" id="PF01041">
    <property type="entry name" value="DegT_DnrJ_EryC1"/>
    <property type="match status" value="1"/>
</dbReference>
<feature type="modified residue" description="N6-(pyridoxal phosphate)lysine" evidence="4">
    <location>
        <position position="191"/>
    </location>
</feature>
<evidence type="ECO:0000256" key="4">
    <source>
        <dbReference type="PIRSR" id="PIRSR000390-2"/>
    </source>
</evidence>
<dbReference type="GO" id="GO:0000271">
    <property type="term" value="P:polysaccharide biosynthetic process"/>
    <property type="evidence" value="ECO:0007669"/>
    <property type="project" value="TreeGrafter"/>
</dbReference>
<comment type="caution">
    <text evidence="6">The sequence shown here is derived from an EMBL/GenBank/DDBJ whole genome shotgun (WGS) entry which is preliminary data.</text>
</comment>
<dbReference type="GO" id="GO:0030170">
    <property type="term" value="F:pyridoxal phosphate binding"/>
    <property type="evidence" value="ECO:0007669"/>
    <property type="project" value="TreeGrafter"/>
</dbReference>
<dbReference type="EMBL" id="PFBJ01000004">
    <property type="protein sequence ID" value="PIT91311.1"/>
    <property type="molecule type" value="Genomic_DNA"/>
</dbReference>
<evidence type="ECO:0000256" key="3">
    <source>
        <dbReference type="PIRSR" id="PIRSR000390-1"/>
    </source>
</evidence>
<evidence type="ECO:0000256" key="1">
    <source>
        <dbReference type="ARBA" id="ARBA00022898"/>
    </source>
</evidence>
<reference evidence="7" key="1">
    <citation type="submission" date="2017-09" db="EMBL/GenBank/DDBJ databases">
        <title>Depth-based differentiation of microbial function through sediment-hosted aquifers and enrichment of novel symbionts in the deep terrestrial subsurface.</title>
        <authorList>
            <person name="Probst A.J."/>
            <person name="Ladd B."/>
            <person name="Jarett J.K."/>
            <person name="Geller-Mcgrath D.E."/>
            <person name="Sieber C.M.K."/>
            <person name="Emerson J.B."/>
            <person name="Anantharaman K."/>
            <person name="Thomas B.C."/>
            <person name="Malmstrom R."/>
            <person name="Stieglmeier M."/>
            <person name="Klingl A."/>
            <person name="Woyke T."/>
            <person name="Ryan C.M."/>
            <person name="Banfield J.F."/>
        </authorList>
    </citation>
    <scope>NUCLEOTIDE SEQUENCE [LARGE SCALE GENOMIC DNA]</scope>
</reference>